<dbReference type="RefSeq" id="WP_110449865.1">
    <property type="nucleotide sequence ID" value="NZ_CP029479.1"/>
</dbReference>
<evidence type="ECO:0000256" key="1">
    <source>
        <dbReference type="SAM" id="SignalP"/>
    </source>
</evidence>
<proteinExistence type="predicted"/>
<name>A0A2Z3I0K9_9CAUL</name>
<keyword evidence="1" id="KW-0732">Signal</keyword>
<evidence type="ECO:0000313" key="2">
    <source>
        <dbReference type="EMBL" id="AWM77298.1"/>
    </source>
</evidence>
<feature type="chain" id="PRO_5016241436" evidence="1">
    <location>
        <begin position="25"/>
        <end position="337"/>
    </location>
</feature>
<dbReference type="OrthoDB" id="267579at2"/>
<sequence length="337" mass="36836">MTRRFPSLVVALALVCGMPATALAWGSSGHRMVGVAAVEALPSDLPAFLRTRSAAADVGEFSRELDRSKGSGRAHGVSLDSGHFIDLYDDGTVMGGPRLEAMPADREAFETALRAAGTNAWKAGWLYYSILETQQQLTRDLAMWRVLDYAVRTEKNPERRAWFRADLRRREAVVLQTMGRLSHYVSDGSQPLHVTIHYNGWSGEANPEGFTRSRIHGPFEGELVAAGVRLDDIRKAMPPRAPNAVGLEVRIADYLTVAWKEVPTLYRLEKAGALIPGHPQGTAFARDRLAAGAGALRDLVDLAWKTSAGAKLGWPEMTVQDALAGRADIWTSLYGKD</sequence>
<dbReference type="SUPFAM" id="SSF48537">
    <property type="entry name" value="Phospholipase C/P1 nuclease"/>
    <property type="match status" value="1"/>
</dbReference>
<dbReference type="Gene3D" id="1.10.575.10">
    <property type="entry name" value="P1 Nuclease"/>
    <property type="match status" value="1"/>
</dbReference>
<accession>A0A2Z3I0K9</accession>
<keyword evidence="3" id="KW-1185">Reference proteome</keyword>
<organism evidence="2 3">
    <name type="scientific">Phenylobacterium parvum</name>
    <dbReference type="NCBI Taxonomy" id="2201350"/>
    <lineage>
        <taxon>Bacteria</taxon>
        <taxon>Pseudomonadati</taxon>
        <taxon>Pseudomonadota</taxon>
        <taxon>Alphaproteobacteria</taxon>
        <taxon>Caulobacterales</taxon>
        <taxon>Caulobacteraceae</taxon>
        <taxon>Phenylobacterium</taxon>
    </lineage>
</organism>
<dbReference type="Proteomes" id="UP000247763">
    <property type="component" value="Chromosome"/>
</dbReference>
<dbReference type="GO" id="GO:0016788">
    <property type="term" value="F:hydrolase activity, acting on ester bonds"/>
    <property type="evidence" value="ECO:0007669"/>
    <property type="project" value="InterPro"/>
</dbReference>
<evidence type="ECO:0000313" key="3">
    <source>
        <dbReference type="Proteomes" id="UP000247763"/>
    </source>
</evidence>
<dbReference type="InterPro" id="IPR008947">
    <property type="entry name" value="PLipase_C/P1_nuclease_dom_sf"/>
</dbReference>
<gene>
    <name evidence="2" type="ORF">HYN04_05690</name>
</gene>
<dbReference type="KEGG" id="phb:HYN04_05690"/>
<dbReference type="EMBL" id="CP029479">
    <property type="protein sequence ID" value="AWM77298.1"/>
    <property type="molecule type" value="Genomic_DNA"/>
</dbReference>
<protein>
    <submittedName>
        <fullName evidence="2">S1/P1 Nuclease</fullName>
    </submittedName>
</protein>
<reference evidence="3" key="1">
    <citation type="submission" date="2018-05" db="EMBL/GenBank/DDBJ databases">
        <title>Genome sequencing of Phenylobacterium sp. HYN0004.</title>
        <authorList>
            <person name="Yi H."/>
            <person name="Baek C."/>
        </authorList>
    </citation>
    <scope>NUCLEOTIDE SEQUENCE [LARGE SCALE GENOMIC DNA]</scope>
    <source>
        <strain evidence="3">HYN0004</strain>
    </source>
</reference>
<feature type="signal peptide" evidence="1">
    <location>
        <begin position="1"/>
        <end position="24"/>
    </location>
</feature>
<dbReference type="AlphaFoldDB" id="A0A2Z3I0K9"/>